<dbReference type="AlphaFoldDB" id="A0A843TQ31"/>
<keyword evidence="2" id="KW-1185">Reference proteome</keyword>
<protein>
    <submittedName>
        <fullName evidence="1">Uncharacterized protein</fullName>
    </submittedName>
</protein>
<evidence type="ECO:0000313" key="1">
    <source>
        <dbReference type="EMBL" id="MQL71533.1"/>
    </source>
</evidence>
<evidence type="ECO:0000313" key="2">
    <source>
        <dbReference type="Proteomes" id="UP000652761"/>
    </source>
</evidence>
<gene>
    <name evidence="1" type="ORF">Taro_003875</name>
</gene>
<sequence length="119" mass="13106">MEEVCSSSSNLSSFSSHRQSADVLGEFPTEPVTSKAHPYPHRHPVLYLWARQGPCCDLECNAAPVAFWSVPSRGARHGTVVFPDYDSCVVTLSSVVSLRQEVADLGWWSRVRCVVLLTG</sequence>
<accession>A0A843TQ31</accession>
<dbReference type="EMBL" id="NMUH01000101">
    <property type="protein sequence ID" value="MQL71533.1"/>
    <property type="molecule type" value="Genomic_DNA"/>
</dbReference>
<dbReference type="Proteomes" id="UP000652761">
    <property type="component" value="Unassembled WGS sequence"/>
</dbReference>
<comment type="caution">
    <text evidence="1">The sequence shown here is derived from an EMBL/GenBank/DDBJ whole genome shotgun (WGS) entry which is preliminary data.</text>
</comment>
<name>A0A843TQ31_COLES</name>
<organism evidence="1 2">
    <name type="scientific">Colocasia esculenta</name>
    <name type="common">Wild taro</name>
    <name type="synonym">Arum esculentum</name>
    <dbReference type="NCBI Taxonomy" id="4460"/>
    <lineage>
        <taxon>Eukaryota</taxon>
        <taxon>Viridiplantae</taxon>
        <taxon>Streptophyta</taxon>
        <taxon>Embryophyta</taxon>
        <taxon>Tracheophyta</taxon>
        <taxon>Spermatophyta</taxon>
        <taxon>Magnoliopsida</taxon>
        <taxon>Liliopsida</taxon>
        <taxon>Araceae</taxon>
        <taxon>Aroideae</taxon>
        <taxon>Colocasieae</taxon>
        <taxon>Colocasia</taxon>
    </lineage>
</organism>
<proteinExistence type="predicted"/>
<reference evidence="1" key="1">
    <citation type="submission" date="2017-07" db="EMBL/GenBank/DDBJ databases">
        <title>Taro Niue Genome Assembly and Annotation.</title>
        <authorList>
            <person name="Atibalentja N."/>
            <person name="Keating K."/>
            <person name="Fields C.J."/>
        </authorList>
    </citation>
    <scope>NUCLEOTIDE SEQUENCE</scope>
    <source>
        <strain evidence="1">Niue_2</strain>
        <tissue evidence="1">Leaf</tissue>
    </source>
</reference>